<keyword evidence="3 7" id="KW-0479">Metal-binding</keyword>
<feature type="binding site" evidence="7">
    <location>
        <position position="152"/>
    </location>
    <ligand>
        <name>Zn(2+)</name>
        <dbReference type="ChEBI" id="CHEBI:29105"/>
        <label>1</label>
    </ligand>
</feature>
<evidence type="ECO:0000256" key="1">
    <source>
        <dbReference type="ARBA" id="ARBA00018516"/>
    </source>
</evidence>
<dbReference type="InterPro" id="IPR003090">
    <property type="entry name" value="Alpha-crystallin_N"/>
</dbReference>
<dbReference type="EMBL" id="JADDUC010000150">
    <property type="protein sequence ID" value="KAG0117027.1"/>
    <property type="molecule type" value="Genomic_DNA"/>
</dbReference>
<evidence type="ECO:0000256" key="8">
    <source>
        <dbReference type="PROSITE-ProRule" id="PRU00285"/>
    </source>
</evidence>
<dbReference type="GO" id="GO:0005212">
    <property type="term" value="F:structural constituent of eye lens"/>
    <property type="evidence" value="ECO:0007669"/>
    <property type="project" value="UniProtKB-KW"/>
</dbReference>
<evidence type="ECO:0000256" key="3">
    <source>
        <dbReference type="ARBA" id="ARBA00022723"/>
    </source>
</evidence>
<dbReference type="GO" id="GO:0051082">
    <property type="term" value="F:unfolded protein binding"/>
    <property type="evidence" value="ECO:0007669"/>
    <property type="project" value="TreeGrafter"/>
</dbReference>
<reference evidence="12" key="1">
    <citation type="submission" date="2020-10" db="EMBL/GenBank/DDBJ databases">
        <title>Feather gene expression reveals the developmental basis of iridescence in African starlings.</title>
        <authorList>
            <person name="Rubenstein D.R."/>
        </authorList>
    </citation>
    <scope>NUCLEOTIDE SEQUENCE</scope>
    <source>
        <strain evidence="12">SS15</strain>
        <tissue evidence="12">Liver</tissue>
    </source>
</reference>
<sequence length="216" mass="24508">RSPMDITIHNPLIRRPFFSWLAPSRIFDQIFGEHLPESELLPVSPSFSPFLMRSPILRMPSWLETGLSEVILASSGSWWLLGAQPAGSAGPGQLRAWKMLTVTSWLLQMRLDKDKFYVNLDVKHFSPEELKVKVLGDMIEIHGKHEERQDEHGFIAREFSRKYRIPDDVDPLTITSSLSLDGVLTVSAPRKQSDVPERSIPITREDKPAIAGAQRK</sequence>
<dbReference type="SUPFAM" id="SSF49764">
    <property type="entry name" value="HSP20-like chaperones"/>
    <property type="match status" value="1"/>
</dbReference>
<feature type="binding site" evidence="7">
    <location>
        <position position="145"/>
    </location>
    <ligand>
        <name>Zn(2+)</name>
        <dbReference type="ChEBI" id="CHEBI:29105"/>
        <label>1</label>
    </ligand>
</feature>
<dbReference type="GO" id="GO:0009408">
    <property type="term" value="P:response to heat"/>
    <property type="evidence" value="ECO:0007669"/>
    <property type="project" value="TreeGrafter"/>
</dbReference>
<dbReference type="InterPro" id="IPR002068">
    <property type="entry name" value="A-crystallin/Hsp20_dom"/>
</dbReference>
<reference evidence="13" key="3">
    <citation type="submission" date="2022-01" db="EMBL/GenBank/DDBJ databases">
        <authorList>
            <person name="Rubenstein D.R."/>
        </authorList>
    </citation>
    <scope>NUCLEOTIDE SEQUENCE</scope>
    <source>
        <strain evidence="13">SS15</strain>
        <tissue evidence="13">Liver</tissue>
    </source>
</reference>
<dbReference type="GO" id="GO:0043066">
    <property type="term" value="P:negative regulation of apoptotic process"/>
    <property type="evidence" value="ECO:0007669"/>
    <property type="project" value="TreeGrafter"/>
</dbReference>
<dbReference type="GO" id="GO:0046872">
    <property type="term" value="F:metal ion binding"/>
    <property type="evidence" value="ECO:0007669"/>
    <property type="project" value="UniProtKB-KW"/>
</dbReference>
<dbReference type="PANTHER" id="PTHR45640:SF5">
    <property type="entry name" value="ALPHA-CRYSTALLIN B CHAIN"/>
    <property type="match status" value="1"/>
</dbReference>
<dbReference type="AlphaFoldDB" id="A0A835NK46"/>
<dbReference type="Pfam" id="PF00525">
    <property type="entry name" value="Crystallin"/>
    <property type="match status" value="1"/>
</dbReference>
<dbReference type="InterPro" id="IPR037882">
    <property type="entry name" value="ACD_alphaB-crystallin"/>
</dbReference>
<dbReference type="PRINTS" id="PR00299">
    <property type="entry name" value="ACRYSTALLIN"/>
</dbReference>
<dbReference type="GO" id="GO:0005764">
    <property type="term" value="C:lysosome"/>
    <property type="evidence" value="ECO:0007669"/>
    <property type="project" value="UniProtKB-SubCell"/>
</dbReference>
<dbReference type="PROSITE" id="PS01031">
    <property type="entry name" value="SHSP"/>
    <property type="match status" value="1"/>
</dbReference>
<evidence type="ECO:0000256" key="4">
    <source>
        <dbReference type="ARBA" id="ARBA00022833"/>
    </source>
</evidence>
<dbReference type="OrthoDB" id="1431247at2759"/>
<feature type="domain" description="SHSP" evidence="11">
    <location>
        <begin position="98"/>
        <end position="205"/>
    </location>
</feature>
<protein>
    <recommendedName>
        <fullName evidence="1">Alpha-crystallin B chain</fullName>
    </recommendedName>
    <alternativeName>
        <fullName evidence="6">Alpha(B)-crystallin</fullName>
    </alternativeName>
</protein>
<evidence type="ECO:0000313" key="12">
    <source>
        <dbReference type="EMBL" id="KAG0117027.1"/>
    </source>
</evidence>
<evidence type="ECO:0000259" key="11">
    <source>
        <dbReference type="PROSITE" id="PS01031"/>
    </source>
</evidence>
<dbReference type="GO" id="GO:0005576">
    <property type="term" value="C:extracellular region"/>
    <property type="evidence" value="ECO:0007669"/>
    <property type="project" value="UniProtKB-SubCell"/>
</dbReference>
<dbReference type="InterPro" id="IPR008978">
    <property type="entry name" value="HSP20-like_chaperone"/>
</dbReference>
<dbReference type="GO" id="GO:0005634">
    <property type="term" value="C:nucleus"/>
    <property type="evidence" value="ECO:0007669"/>
    <property type="project" value="TreeGrafter"/>
</dbReference>
<name>A0A835NK46_9PASS</name>
<evidence type="ECO:0000256" key="2">
    <source>
        <dbReference type="ARBA" id="ARBA00022613"/>
    </source>
</evidence>
<evidence type="ECO:0000256" key="5">
    <source>
        <dbReference type="ARBA" id="ARBA00022990"/>
    </source>
</evidence>
<dbReference type="Pfam" id="PF00011">
    <property type="entry name" value="HSP20"/>
    <property type="match status" value="1"/>
</dbReference>
<comment type="similarity">
    <text evidence="8 9">Belongs to the small heat shock protein (HSP20) family.</text>
</comment>
<dbReference type="CDD" id="cd06498">
    <property type="entry name" value="ACD_alphaB-crystallin_HspB5"/>
    <property type="match status" value="1"/>
</dbReference>
<keyword evidence="14" id="KW-1185">Reference proteome</keyword>
<evidence type="ECO:0000256" key="7">
    <source>
        <dbReference type="PIRSR" id="PIRSR036514-1"/>
    </source>
</evidence>
<feature type="compositionally biased region" description="Basic and acidic residues" evidence="10">
    <location>
        <begin position="191"/>
        <end position="208"/>
    </location>
</feature>
<proteinExistence type="inferred from homology"/>
<evidence type="ECO:0000313" key="14">
    <source>
        <dbReference type="Proteomes" id="UP000618051"/>
    </source>
</evidence>
<dbReference type="InterPro" id="IPR001436">
    <property type="entry name" value="Alpha-crystallin/sHSP_animal"/>
</dbReference>
<evidence type="ECO:0000256" key="10">
    <source>
        <dbReference type="SAM" id="MobiDB-lite"/>
    </source>
</evidence>
<dbReference type="Proteomes" id="UP000618051">
    <property type="component" value="Unassembled WGS sequence"/>
</dbReference>
<comment type="caution">
    <text evidence="12">The sequence shown here is derived from an EMBL/GenBank/DDBJ whole genome shotgun (WGS) entry which is preliminary data.</text>
</comment>
<evidence type="ECO:0000256" key="6">
    <source>
        <dbReference type="ARBA" id="ARBA00030175"/>
    </source>
</evidence>
<keyword evidence="2" id="KW-0273">Eye lens protein</keyword>
<evidence type="ECO:0000256" key="9">
    <source>
        <dbReference type="RuleBase" id="RU003616"/>
    </source>
</evidence>
<dbReference type="GO" id="GO:0042026">
    <property type="term" value="P:protein refolding"/>
    <property type="evidence" value="ECO:0007669"/>
    <property type="project" value="TreeGrafter"/>
</dbReference>
<feature type="non-terminal residue" evidence="12">
    <location>
        <position position="216"/>
    </location>
</feature>
<gene>
    <name evidence="13" type="ORF">IHE44_0008611</name>
    <name evidence="12" type="ORF">IHE44_003080</name>
</gene>
<evidence type="ECO:0000313" key="13">
    <source>
        <dbReference type="EMBL" id="KAI1230733.1"/>
    </source>
</evidence>
<dbReference type="EMBL" id="JADDUC020000029">
    <property type="protein sequence ID" value="KAI1230733.1"/>
    <property type="molecule type" value="Genomic_DNA"/>
</dbReference>
<dbReference type="PANTHER" id="PTHR45640">
    <property type="entry name" value="HEAT SHOCK PROTEIN HSP-12.2-RELATED"/>
    <property type="match status" value="1"/>
</dbReference>
<keyword evidence="5" id="KW-0007">Acetylation</keyword>
<reference evidence="13 14" key="2">
    <citation type="journal article" date="2021" name="J. Hered.">
        <title>Feather Gene Expression Elucidates the Developmental Basis of Plumage Iridescence in African Starlings.</title>
        <authorList>
            <person name="Rubenstein D.R."/>
            <person name="Corvelo A."/>
            <person name="MacManes M.D."/>
            <person name="Maia R."/>
            <person name="Narzisi G."/>
            <person name="Rousaki A."/>
            <person name="Vandenabeele P."/>
            <person name="Shawkey M.D."/>
            <person name="Solomon J."/>
        </authorList>
    </citation>
    <scope>NUCLEOTIDE SEQUENCE [LARGE SCALE GENOMIC DNA]</scope>
    <source>
        <strain evidence="13">SS15</strain>
    </source>
</reference>
<dbReference type="Gene3D" id="2.60.40.790">
    <property type="match status" value="1"/>
</dbReference>
<organism evidence="12">
    <name type="scientific">Lamprotornis superbus</name>
    <dbReference type="NCBI Taxonomy" id="245042"/>
    <lineage>
        <taxon>Eukaryota</taxon>
        <taxon>Metazoa</taxon>
        <taxon>Chordata</taxon>
        <taxon>Craniata</taxon>
        <taxon>Vertebrata</taxon>
        <taxon>Euteleostomi</taxon>
        <taxon>Archelosauria</taxon>
        <taxon>Archosauria</taxon>
        <taxon>Dinosauria</taxon>
        <taxon>Saurischia</taxon>
        <taxon>Theropoda</taxon>
        <taxon>Coelurosauria</taxon>
        <taxon>Aves</taxon>
        <taxon>Neognathae</taxon>
        <taxon>Neoaves</taxon>
        <taxon>Telluraves</taxon>
        <taxon>Australaves</taxon>
        <taxon>Passeriformes</taxon>
        <taxon>Sturnidae</taxon>
        <taxon>Lamprotornis</taxon>
    </lineage>
</organism>
<keyword evidence="4 7" id="KW-0862">Zinc</keyword>
<feature type="binding site" evidence="7">
    <location>
        <position position="147"/>
    </location>
    <ligand>
        <name>Zn(2+)</name>
        <dbReference type="ChEBI" id="CHEBI:29105"/>
        <label>1</label>
    </ligand>
</feature>
<accession>A0A835NK46</accession>
<feature type="region of interest" description="Disordered" evidence="10">
    <location>
        <begin position="189"/>
        <end position="216"/>
    </location>
</feature>